<feature type="compositionally biased region" description="Low complexity" evidence="1">
    <location>
        <begin position="1"/>
        <end position="51"/>
    </location>
</feature>
<keyword evidence="3" id="KW-1185">Reference proteome</keyword>
<feature type="compositionally biased region" description="Gly residues" evidence="1">
    <location>
        <begin position="324"/>
        <end position="346"/>
    </location>
</feature>
<evidence type="ECO:0000313" key="3">
    <source>
        <dbReference type="Proteomes" id="UP001141552"/>
    </source>
</evidence>
<dbReference type="AlphaFoldDB" id="A0A9Q0FIS9"/>
<comment type="caution">
    <text evidence="2">The sequence shown here is derived from an EMBL/GenBank/DDBJ whole genome shotgun (WGS) entry which is preliminary data.</text>
</comment>
<accession>A0A9Q0FIS9</accession>
<feature type="region of interest" description="Disordered" evidence="1">
    <location>
        <begin position="111"/>
        <end position="140"/>
    </location>
</feature>
<organism evidence="2 3">
    <name type="scientific">Turnera subulata</name>
    <dbReference type="NCBI Taxonomy" id="218843"/>
    <lineage>
        <taxon>Eukaryota</taxon>
        <taxon>Viridiplantae</taxon>
        <taxon>Streptophyta</taxon>
        <taxon>Embryophyta</taxon>
        <taxon>Tracheophyta</taxon>
        <taxon>Spermatophyta</taxon>
        <taxon>Magnoliopsida</taxon>
        <taxon>eudicotyledons</taxon>
        <taxon>Gunneridae</taxon>
        <taxon>Pentapetalae</taxon>
        <taxon>rosids</taxon>
        <taxon>fabids</taxon>
        <taxon>Malpighiales</taxon>
        <taxon>Passifloraceae</taxon>
        <taxon>Turnera</taxon>
    </lineage>
</organism>
<name>A0A9Q0FIS9_9ROSI</name>
<feature type="region of interest" description="Disordered" evidence="1">
    <location>
        <begin position="1"/>
        <end position="54"/>
    </location>
</feature>
<reference evidence="2" key="1">
    <citation type="submission" date="2022-02" db="EMBL/GenBank/DDBJ databases">
        <authorList>
            <person name="Henning P.M."/>
            <person name="McCubbin A.G."/>
            <person name="Shore J.S."/>
        </authorList>
    </citation>
    <scope>NUCLEOTIDE SEQUENCE</scope>
    <source>
        <strain evidence="2">F60SS</strain>
        <tissue evidence="2">Leaves</tissue>
    </source>
</reference>
<proteinExistence type="predicted"/>
<feature type="region of interest" description="Disordered" evidence="1">
    <location>
        <begin position="315"/>
        <end position="349"/>
    </location>
</feature>
<evidence type="ECO:0000313" key="2">
    <source>
        <dbReference type="EMBL" id="KAJ4832211.1"/>
    </source>
</evidence>
<dbReference type="EMBL" id="JAKUCV010005177">
    <property type="protein sequence ID" value="KAJ4832211.1"/>
    <property type="molecule type" value="Genomic_DNA"/>
</dbReference>
<protein>
    <submittedName>
        <fullName evidence="2">Uncharacterized protein</fullName>
    </submittedName>
</protein>
<dbReference type="Proteomes" id="UP001141552">
    <property type="component" value="Unassembled WGS sequence"/>
</dbReference>
<sequence>MTTSSSSSSSSSTSSSSSSSSSSCLLPPSSSYSSSPNYFLSSSSSASFSSSKSKKQRFVVATYALPLPSSSSSSSSLYSSFSLSRIETKNAMATSAASTAADYYGPSLSSCPLPSSNSKKRRQSLAAGVVGSSPSPPTSLLEKYAQPRCSLANSLSQPSSTLVPISVLLDRVCSPADAATVVPCYLDCDIETWNVFQGPSSFQDTGHALMYAQEGLSWQFPSASLDEVCRLCERIVMKNNENGKEVLNLEGDARMASWSLNLKHHSSECRTEISRDNAALIMALLNSVDANIGAVVYGLPFYSSGPLRLVVVKDQTSSRSKSGDQGGGAGNQEGNGGAAANGGGQGNEEVQQLADKELLSEGIKIIFEDPVVGARIIRTLAREDQADWPTFCMNVRRVRCDDAQGPPPGVDPGFNLWPGCEVRMTVRLRGGHYADFTPLRLSELLNNNRMYWANVKMGMSAVRLIHHA</sequence>
<gene>
    <name evidence="2" type="ORF">Tsubulata_044204</name>
</gene>
<evidence type="ECO:0000256" key="1">
    <source>
        <dbReference type="SAM" id="MobiDB-lite"/>
    </source>
</evidence>
<reference evidence="2" key="2">
    <citation type="journal article" date="2023" name="Plants (Basel)">
        <title>Annotation of the Turnera subulata (Passifloraceae) Draft Genome Reveals the S-Locus Evolved after the Divergence of Turneroideae from Passifloroideae in a Stepwise Manner.</title>
        <authorList>
            <person name="Henning P.M."/>
            <person name="Roalson E.H."/>
            <person name="Mir W."/>
            <person name="McCubbin A.G."/>
            <person name="Shore J.S."/>
        </authorList>
    </citation>
    <scope>NUCLEOTIDE SEQUENCE</scope>
    <source>
        <strain evidence="2">F60SS</strain>
    </source>
</reference>